<proteinExistence type="predicted"/>
<sequence>MSYAIAAAVEIITDPASRVFASVTGWDYPMSRTQIWEARGWERVMNALRGEKEDPILFEWPWPENSADQAERALIAGMDSEEKAWFEDTLKTFSAIPD</sequence>
<dbReference type="RefSeq" id="WP_238127760.1">
    <property type="nucleotide sequence ID" value="NZ_JAKNHJ010000005.1"/>
</dbReference>
<evidence type="ECO:0000313" key="1">
    <source>
        <dbReference type="EMBL" id="MCG4617529.1"/>
    </source>
</evidence>
<organism evidence="1 2">
    <name type="scientific">Varibaculum cambriense</name>
    <dbReference type="NCBI Taxonomy" id="184870"/>
    <lineage>
        <taxon>Bacteria</taxon>
        <taxon>Bacillati</taxon>
        <taxon>Actinomycetota</taxon>
        <taxon>Actinomycetes</taxon>
        <taxon>Actinomycetales</taxon>
        <taxon>Actinomycetaceae</taxon>
        <taxon>Varibaculum</taxon>
    </lineage>
</organism>
<name>A0AAJ1EX22_9ACTO</name>
<dbReference type="EMBL" id="JAKNHJ010000005">
    <property type="protein sequence ID" value="MCG4617529.1"/>
    <property type="molecule type" value="Genomic_DNA"/>
</dbReference>
<accession>A0AAJ1EX22</accession>
<protein>
    <submittedName>
        <fullName evidence="1">Uncharacterized protein</fullName>
    </submittedName>
</protein>
<dbReference type="Proteomes" id="UP001200537">
    <property type="component" value="Unassembled WGS sequence"/>
</dbReference>
<comment type="caution">
    <text evidence="1">The sequence shown here is derived from an EMBL/GenBank/DDBJ whole genome shotgun (WGS) entry which is preliminary data.</text>
</comment>
<evidence type="ECO:0000313" key="2">
    <source>
        <dbReference type="Proteomes" id="UP001200537"/>
    </source>
</evidence>
<gene>
    <name evidence="1" type="ORF">L0M99_03320</name>
</gene>
<dbReference type="AlphaFoldDB" id="A0AAJ1EX22"/>
<reference evidence="1" key="1">
    <citation type="submission" date="2022-01" db="EMBL/GenBank/DDBJ databases">
        <title>Collection of gut derived symbiotic bacterial strains cultured from healthy donors.</title>
        <authorList>
            <person name="Lin H."/>
            <person name="Kohout C."/>
            <person name="Waligurski E."/>
            <person name="Pamer E.G."/>
        </authorList>
    </citation>
    <scope>NUCLEOTIDE SEQUENCE</scope>
    <source>
        <strain evidence="1">DFI.7.46</strain>
    </source>
</reference>